<organism evidence="1 2">
    <name type="scientific">Burkholderia pseudomultivorans</name>
    <dbReference type="NCBI Taxonomy" id="1207504"/>
    <lineage>
        <taxon>Bacteria</taxon>
        <taxon>Pseudomonadati</taxon>
        <taxon>Pseudomonadota</taxon>
        <taxon>Betaproteobacteria</taxon>
        <taxon>Burkholderiales</taxon>
        <taxon>Burkholderiaceae</taxon>
        <taxon>Burkholderia</taxon>
        <taxon>Burkholderia cepacia complex</taxon>
    </lineage>
</organism>
<dbReference type="OrthoDB" id="8720906at2"/>
<reference evidence="1 2" key="1">
    <citation type="submission" date="2015-11" db="EMBL/GenBank/DDBJ databases">
        <title>Expanding the genomic diversity of Burkholderia species for the development of highly accurate diagnostics.</title>
        <authorList>
            <person name="Sahl J."/>
            <person name="Keim P."/>
            <person name="Wagner D."/>
        </authorList>
    </citation>
    <scope>NUCLEOTIDE SEQUENCE [LARGE SCALE GENOMIC DNA]</scope>
    <source>
        <strain evidence="1 2">MSMB368WGS</strain>
    </source>
</reference>
<dbReference type="EMBL" id="LPJR01000059">
    <property type="protein sequence ID" value="KWF24052.1"/>
    <property type="molecule type" value="Genomic_DNA"/>
</dbReference>
<dbReference type="RefSeq" id="WP_060245166.1">
    <property type="nucleotide sequence ID" value="NZ_LPJR01000059.1"/>
</dbReference>
<dbReference type="Pfam" id="PF11142">
    <property type="entry name" value="DUF2917"/>
    <property type="match status" value="1"/>
</dbReference>
<name>A0A132EB57_9BURK</name>
<dbReference type="Proteomes" id="UP000062912">
    <property type="component" value="Unassembled WGS sequence"/>
</dbReference>
<protein>
    <recommendedName>
        <fullName evidence="3">DUF2917 domain-containing protein</fullName>
    </recommendedName>
</protein>
<accession>A0A132EB57</accession>
<evidence type="ECO:0000313" key="1">
    <source>
        <dbReference type="EMBL" id="KWF24052.1"/>
    </source>
</evidence>
<comment type="caution">
    <text evidence="1">The sequence shown here is derived from an EMBL/GenBank/DDBJ whole genome shotgun (WGS) entry which is preliminary data.</text>
</comment>
<evidence type="ECO:0008006" key="3">
    <source>
        <dbReference type="Google" id="ProtNLM"/>
    </source>
</evidence>
<evidence type="ECO:0000313" key="2">
    <source>
        <dbReference type="Proteomes" id="UP000062912"/>
    </source>
</evidence>
<proteinExistence type="predicted"/>
<gene>
    <name evidence="1" type="ORF">WT56_24990</name>
</gene>
<dbReference type="InterPro" id="IPR021317">
    <property type="entry name" value="DUF2917"/>
</dbReference>
<dbReference type="AlphaFoldDB" id="A0A132EB57"/>
<sequence>MRELRLYVMDGDEPAARWRIVDRTALQVADGALWATVEGRPDDHWLRAGDVLTLTPGMRVWISAARDGASFAFGPQAAPVVRAAHAWWRPFAAWRDSRRQTAASLPT</sequence>